<protein>
    <submittedName>
        <fullName evidence="1">Secreted protein</fullName>
    </submittedName>
</protein>
<organism evidence="1">
    <name type="scientific">gut metagenome</name>
    <dbReference type="NCBI Taxonomy" id="749906"/>
    <lineage>
        <taxon>unclassified sequences</taxon>
        <taxon>metagenomes</taxon>
        <taxon>organismal metagenomes</taxon>
    </lineage>
</organism>
<reference evidence="1" key="1">
    <citation type="journal article" date="2012" name="PLoS ONE">
        <title>Gene sets for utilization of primary and secondary nutrition supplies in the distal gut of endangered iberian lynx.</title>
        <authorList>
            <person name="Alcaide M."/>
            <person name="Messina E."/>
            <person name="Richter M."/>
            <person name="Bargiela R."/>
            <person name="Peplies J."/>
            <person name="Huws S.A."/>
            <person name="Newbold C.J."/>
            <person name="Golyshin P.N."/>
            <person name="Simon M.A."/>
            <person name="Lopez G."/>
            <person name="Yakimov M.M."/>
            <person name="Ferrer M."/>
        </authorList>
    </citation>
    <scope>NUCLEOTIDE SEQUENCE</scope>
</reference>
<dbReference type="AlphaFoldDB" id="J9GHC1"/>
<comment type="caution">
    <text evidence="1">The sequence shown here is derived from an EMBL/GenBank/DDBJ whole genome shotgun (WGS) entry which is preliminary data.</text>
</comment>
<evidence type="ECO:0000313" key="1">
    <source>
        <dbReference type="EMBL" id="EJX06434.1"/>
    </source>
</evidence>
<sequence>MKKFILPLLALWLCISCENSHASHICDFIEEAEAQIKDARTEAEVDRISKTLFQNIAEYSSAMTPEDDKALSEDPEAAKEIQTAVESFKATIATKLEDLHSKTMRADSLPQ</sequence>
<proteinExistence type="predicted"/>
<dbReference type="EMBL" id="AMCI01001161">
    <property type="protein sequence ID" value="EJX06434.1"/>
    <property type="molecule type" value="Genomic_DNA"/>
</dbReference>
<name>J9GHC1_9ZZZZ</name>
<accession>J9GHC1</accession>
<gene>
    <name evidence="1" type="ORF">EVA_05453</name>
</gene>